<dbReference type="PANTHER" id="PTHR11129">
    <property type="entry name" value="PROTEIN FARNESYLTRANSFERASE ALPHA SUBUNIT/RAB GERANYLGERANYL TRANSFERASE ALPHA SUBUNIT"/>
    <property type="match status" value="1"/>
</dbReference>
<reference evidence="7 8" key="1">
    <citation type="submission" date="2015-01" db="EMBL/GenBank/DDBJ databases">
        <title>The Genome Sequence of Cryptococcus gattii Ram5.</title>
        <authorList>
            <consortium name="The Broad Institute Genomics Platform"/>
            <person name="Cuomo C."/>
            <person name="Litvintseva A."/>
            <person name="Chen Y."/>
            <person name="Heitman J."/>
            <person name="Sun S."/>
            <person name="Springer D."/>
            <person name="Dromer F."/>
            <person name="Young S."/>
            <person name="Zeng Q."/>
            <person name="Gargeya S."/>
            <person name="Abouelleil A."/>
            <person name="Alvarado L."/>
            <person name="Chapman S.B."/>
            <person name="Gainer-Dewar J."/>
            <person name="Goldberg J."/>
            <person name="Griggs A."/>
            <person name="Gujja S."/>
            <person name="Hansen M."/>
            <person name="Howarth C."/>
            <person name="Imamovic A."/>
            <person name="Larimer J."/>
            <person name="Murphy C."/>
            <person name="Naylor J."/>
            <person name="Pearson M."/>
            <person name="Priest M."/>
            <person name="Roberts A."/>
            <person name="Saif S."/>
            <person name="Shea T."/>
            <person name="Sykes S."/>
            <person name="Wortman J."/>
            <person name="Nusbaum C."/>
            <person name="Birren B."/>
        </authorList>
    </citation>
    <scope>NUCLEOTIDE SEQUENCE [LARGE SCALE GENOMIC DNA]</scope>
    <source>
        <strain evidence="7 8">Ram5</strain>
    </source>
</reference>
<keyword evidence="8" id="KW-1185">Reference proteome</keyword>
<evidence type="ECO:0000256" key="4">
    <source>
        <dbReference type="ARBA" id="ARBA00022737"/>
    </source>
</evidence>
<name>A0A0D0SZ38_9TREE</name>
<keyword evidence="4" id="KW-0677">Repeat</keyword>
<keyword evidence="3 6" id="KW-0808">Transferase</keyword>
<comment type="catalytic activity">
    <reaction evidence="5 6">
        <text>geranylgeranyl diphosphate + L-cysteinyl-[protein] = S-geranylgeranyl-L-cysteinyl-[protein] + diphosphate</text>
        <dbReference type="Rhea" id="RHEA:21240"/>
        <dbReference type="Rhea" id="RHEA-COMP:10131"/>
        <dbReference type="Rhea" id="RHEA-COMP:11537"/>
        <dbReference type="ChEBI" id="CHEBI:29950"/>
        <dbReference type="ChEBI" id="CHEBI:33019"/>
        <dbReference type="ChEBI" id="CHEBI:57533"/>
        <dbReference type="ChEBI" id="CHEBI:86021"/>
        <dbReference type="EC" id="2.5.1.60"/>
    </reaction>
</comment>
<dbReference type="InterPro" id="IPR002088">
    <property type="entry name" value="Prenyl_trans_a"/>
</dbReference>
<dbReference type="GO" id="GO:0097354">
    <property type="term" value="P:prenylation"/>
    <property type="evidence" value="ECO:0007669"/>
    <property type="project" value="UniProtKB-UniRule"/>
</dbReference>
<dbReference type="GO" id="GO:0004663">
    <property type="term" value="F:Rab geranylgeranyltransferase activity"/>
    <property type="evidence" value="ECO:0007669"/>
    <property type="project" value="UniProtKB-UniRule"/>
</dbReference>
<sequence length="332" mass="38573">MVSHGVKRSRLTPQAAEAKRLKEQSKIEGYLALEKDVLARKSAEEYSEEALGKTTQLLDLNPEFYTIWNYRRNILLSLFPALTAEEVVGHLTTDLRLTTAYLLVHPKVYWIWNHRKWCLESVPAGPGGSNAWKAKFWDGELKLVEKMLDADSRNFHAWGYRRYVLSSMPVQRPLTDELKYTQSKIESNFSNFSAWHYRTKTLAAIWEENDVSLEDVKKAKDKEFELVTQALWTDPGDQSGWLYHSWLIGPEPPLDTLQRELKNIRELFDMEPDSKWCINALAQYTLLLAKQPSTAPEEADKLRKEAKRLYEILIEVDADRKERYRDMAASCT</sequence>
<dbReference type="EMBL" id="KN847910">
    <property type="protein sequence ID" value="KIR38512.1"/>
    <property type="molecule type" value="Genomic_DNA"/>
</dbReference>
<dbReference type="GO" id="GO:0005968">
    <property type="term" value="C:Rab-protein geranylgeranyltransferase complex"/>
    <property type="evidence" value="ECO:0007669"/>
    <property type="project" value="TreeGrafter"/>
</dbReference>
<dbReference type="PROSITE" id="PS51147">
    <property type="entry name" value="PFTA"/>
    <property type="match status" value="4"/>
</dbReference>
<dbReference type="Gene3D" id="1.25.40.120">
    <property type="entry name" value="Protein prenylyltransferase"/>
    <property type="match status" value="1"/>
</dbReference>
<keyword evidence="2 6" id="KW-0637">Prenyltransferase</keyword>
<evidence type="ECO:0000256" key="5">
    <source>
        <dbReference type="ARBA" id="ARBA00047658"/>
    </source>
</evidence>
<dbReference type="PANTHER" id="PTHR11129:SF2">
    <property type="entry name" value="GERANYLGERANYL TRANSFERASE TYPE-2 SUBUNIT ALPHA"/>
    <property type="match status" value="1"/>
</dbReference>
<gene>
    <name evidence="7" type="ORF">I313_05624</name>
</gene>
<accession>A0A0D0SZ38</accession>
<protein>
    <recommendedName>
        <fullName evidence="6">Geranylgeranyl transferase type-2 subunit alpha</fullName>
        <ecNumber evidence="6">2.5.1.60</ecNumber>
    </recommendedName>
    <alternativeName>
        <fullName evidence="6">Geranylgeranyl transferase type II subunit alpha</fullName>
    </alternativeName>
</protein>
<dbReference type="Proteomes" id="UP000053392">
    <property type="component" value="Unassembled WGS sequence"/>
</dbReference>
<evidence type="ECO:0000256" key="3">
    <source>
        <dbReference type="ARBA" id="ARBA00022679"/>
    </source>
</evidence>
<dbReference type="Pfam" id="PF01239">
    <property type="entry name" value="PPTA"/>
    <property type="match status" value="5"/>
</dbReference>
<dbReference type="OrthoDB" id="1658at2759"/>
<evidence type="ECO:0000256" key="2">
    <source>
        <dbReference type="ARBA" id="ARBA00022602"/>
    </source>
</evidence>
<evidence type="ECO:0000313" key="8">
    <source>
        <dbReference type="Proteomes" id="UP000053392"/>
    </source>
</evidence>
<dbReference type="HOGENOM" id="CLU_031996_1_0_1"/>
<comment type="similarity">
    <text evidence="1 6">Belongs to the protein prenyltransferase subunit alpha family.</text>
</comment>
<dbReference type="EC" id="2.5.1.60" evidence="6"/>
<evidence type="ECO:0000256" key="6">
    <source>
        <dbReference type="RuleBase" id="RU367120"/>
    </source>
</evidence>
<evidence type="ECO:0000256" key="1">
    <source>
        <dbReference type="ARBA" id="ARBA00006734"/>
    </source>
</evidence>
<dbReference type="AlphaFoldDB" id="A0A0D0SZ38"/>
<dbReference type="SUPFAM" id="SSF48439">
    <property type="entry name" value="Protein prenylyltransferase"/>
    <property type="match status" value="1"/>
</dbReference>
<evidence type="ECO:0000313" key="7">
    <source>
        <dbReference type="EMBL" id="KIR38512.1"/>
    </source>
</evidence>
<comment type="function">
    <text evidence="6">Catalyzes the transfer of a geranyl-geranyl moiety from geranyl-geranyl pyrophosphate to cysteines occuring in specific C-terminal amino acid sequences.</text>
</comment>
<organism evidence="7 8">
    <name type="scientific">Cryptococcus deuterogattii Ram5</name>
    <dbReference type="NCBI Taxonomy" id="1296110"/>
    <lineage>
        <taxon>Eukaryota</taxon>
        <taxon>Fungi</taxon>
        <taxon>Dikarya</taxon>
        <taxon>Basidiomycota</taxon>
        <taxon>Agaricomycotina</taxon>
        <taxon>Tremellomycetes</taxon>
        <taxon>Tremellales</taxon>
        <taxon>Cryptococcaceae</taxon>
        <taxon>Cryptococcus</taxon>
        <taxon>Cryptococcus gattii species complex</taxon>
    </lineage>
</organism>
<dbReference type="FunFam" id="1.25.40.120:FF:000010">
    <property type="entry name" value="Geranylgeranyl transferase type-2 subunit alpha"/>
    <property type="match status" value="1"/>
</dbReference>
<proteinExistence type="inferred from homology"/>